<evidence type="ECO:0000256" key="10">
    <source>
        <dbReference type="ARBA" id="ARBA00023304"/>
    </source>
</evidence>
<comment type="catalytic activity">
    <reaction evidence="1">
        <text>(2R,3S)-3-isopropylmalate = (2S)-2-isopropylmalate</text>
        <dbReference type="Rhea" id="RHEA:32287"/>
        <dbReference type="ChEBI" id="CHEBI:1178"/>
        <dbReference type="ChEBI" id="CHEBI:35121"/>
        <dbReference type="EC" id="4.2.1.33"/>
    </reaction>
</comment>
<evidence type="ECO:0000259" key="13">
    <source>
        <dbReference type="Pfam" id="PF00694"/>
    </source>
</evidence>
<dbReference type="GO" id="GO:0009316">
    <property type="term" value="C:3-isopropylmalate dehydratase complex"/>
    <property type="evidence" value="ECO:0007669"/>
    <property type="project" value="InterPro"/>
</dbReference>
<proteinExistence type="inferred from homology"/>
<keyword evidence="8" id="KW-0028">Amino-acid biosynthesis</keyword>
<feature type="domain" description="Aconitase A/isopropylmalate dehydratase small subunit swivel" evidence="13">
    <location>
        <begin position="4"/>
        <end position="117"/>
    </location>
</feature>
<comment type="function">
    <text evidence="2">Catalyzes the isomerization between 2-isopropylmalate and 3-isopropylmalate, via the formation of 2-isopropylmaleate.</text>
</comment>
<evidence type="ECO:0000256" key="12">
    <source>
        <dbReference type="ARBA" id="ARBA00033368"/>
    </source>
</evidence>
<protein>
    <recommendedName>
        <fullName evidence="6">3-isopropylmalate dehydratase</fullName>
        <ecNumber evidence="6">4.2.1.33</ecNumber>
    </recommendedName>
    <alternativeName>
        <fullName evidence="11">Alpha-IPM isomerase</fullName>
    </alternativeName>
    <alternativeName>
        <fullName evidence="12">Isopropylmalate isomerase</fullName>
    </alternativeName>
</protein>
<dbReference type="Gene3D" id="3.20.19.10">
    <property type="entry name" value="Aconitase, domain 4"/>
    <property type="match status" value="1"/>
</dbReference>
<accession>A0A6J6NZQ7</accession>
<evidence type="ECO:0000256" key="9">
    <source>
        <dbReference type="ARBA" id="ARBA00023239"/>
    </source>
</evidence>
<dbReference type="PANTHER" id="PTHR43345">
    <property type="entry name" value="3-ISOPROPYLMALATE DEHYDRATASE SMALL SUBUNIT 2-RELATED-RELATED"/>
    <property type="match status" value="1"/>
</dbReference>
<dbReference type="GO" id="GO:0003861">
    <property type="term" value="F:3-isopropylmalate dehydratase activity"/>
    <property type="evidence" value="ECO:0007669"/>
    <property type="project" value="UniProtKB-EC"/>
</dbReference>
<dbReference type="HAMAP" id="MF_01031">
    <property type="entry name" value="LeuD_type1"/>
    <property type="match status" value="1"/>
</dbReference>
<evidence type="ECO:0000256" key="5">
    <source>
        <dbReference type="ARBA" id="ARBA00011271"/>
    </source>
</evidence>
<dbReference type="NCBIfam" id="TIGR00171">
    <property type="entry name" value="leuD"/>
    <property type="match status" value="1"/>
</dbReference>
<evidence type="ECO:0000256" key="4">
    <source>
        <dbReference type="ARBA" id="ARBA00009845"/>
    </source>
</evidence>
<evidence type="ECO:0000256" key="11">
    <source>
        <dbReference type="ARBA" id="ARBA00031631"/>
    </source>
</evidence>
<comment type="pathway">
    <text evidence="3">Amino-acid biosynthesis; L-leucine biosynthesis; L-leucine from 3-methyl-2-oxobutanoate: step 2/4.</text>
</comment>
<sequence length="197" mass="22173">MRELRQVTSVVAIIDRPDIDTDQIIPKQFLKRIERTGYGQFLFYDWMKEPDFELHKPEFKGAEILLAGRNFGCGSSREHAAWALEDYGFRVVIAPSYSDIFRSNSVKTGIATITLPDAELAELKAALAQRNELTVDMETLTITHPDGLVITFAFDEFAQETLVHGLDDIARTLKRDDAIAAYEAATPGRFDTRTLST</sequence>
<dbReference type="InterPro" id="IPR000573">
    <property type="entry name" value="AconitaseA/IPMdHydase_ssu_swvl"/>
</dbReference>
<dbReference type="AlphaFoldDB" id="A0A6J6NZQ7"/>
<dbReference type="InterPro" id="IPR033940">
    <property type="entry name" value="IPMI_Swivel"/>
</dbReference>
<keyword evidence="9" id="KW-0456">Lyase</keyword>
<evidence type="ECO:0000256" key="2">
    <source>
        <dbReference type="ARBA" id="ARBA00002695"/>
    </source>
</evidence>
<keyword evidence="10" id="KW-0100">Branched-chain amino acid biosynthesis</keyword>
<comment type="subunit">
    <text evidence="5">Heterodimer of LeuC and LeuD.</text>
</comment>
<evidence type="ECO:0000256" key="7">
    <source>
        <dbReference type="ARBA" id="ARBA00022430"/>
    </source>
</evidence>
<keyword evidence="7" id="KW-0432">Leucine biosynthesis</keyword>
<dbReference type="FunFam" id="3.20.19.10:FF:000003">
    <property type="entry name" value="3-isopropylmalate dehydratase small subunit"/>
    <property type="match status" value="1"/>
</dbReference>
<evidence type="ECO:0000256" key="1">
    <source>
        <dbReference type="ARBA" id="ARBA00000491"/>
    </source>
</evidence>
<dbReference type="EMBL" id="CAEZXP010000001">
    <property type="protein sequence ID" value="CAB4690098.1"/>
    <property type="molecule type" value="Genomic_DNA"/>
</dbReference>
<dbReference type="SUPFAM" id="SSF52016">
    <property type="entry name" value="LeuD/IlvD-like"/>
    <property type="match status" value="1"/>
</dbReference>
<organism evidence="14">
    <name type="scientific">freshwater metagenome</name>
    <dbReference type="NCBI Taxonomy" id="449393"/>
    <lineage>
        <taxon>unclassified sequences</taxon>
        <taxon>metagenomes</taxon>
        <taxon>ecological metagenomes</taxon>
    </lineage>
</organism>
<reference evidence="14" key="1">
    <citation type="submission" date="2020-05" db="EMBL/GenBank/DDBJ databases">
        <authorList>
            <person name="Chiriac C."/>
            <person name="Salcher M."/>
            <person name="Ghai R."/>
            <person name="Kavagutti S V."/>
        </authorList>
    </citation>
    <scope>NUCLEOTIDE SEQUENCE</scope>
</reference>
<name>A0A6J6NZQ7_9ZZZZ</name>
<evidence type="ECO:0000256" key="3">
    <source>
        <dbReference type="ARBA" id="ARBA00004729"/>
    </source>
</evidence>
<evidence type="ECO:0000256" key="8">
    <source>
        <dbReference type="ARBA" id="ARBA00022605"/>
    </source>
</evidence>
<dbReference type="Pfam" id="PF00694">
    <property type="entry name" value="Aconitase_C"/>
    <property type="match status" value="1"/>
</dbReference>
<dbReference type="InterPro" id="IPR004431">
    <property type="entry name" value="3-IsopropMal_deHydase_ssu"/>
</dbReference>
<dbReference type="EC" id="4.2.1.33" evidence="6"/>
<dbReference type="InterPro" id="IPR015928">
    <property type="entry name" value="Aconitase/3IPM_dehydase_swvl"/>
</dbReference>
<dbReference type="InterPro" id="IPR050075">
    <property type="entry name" value="LeuD"/>
</dbReference>
<comment type="similarity">
    <text evidence="4">Belongs to the LeuD family. LeuD type 1 subfamily.</text>
</comment>
<dbReference type="UniPathway" id="UPA00048">
    <property type="reaction ID" value="UER00071"/>
</dbReference>
<dbReference type="CDD" id="cd01577">
    <property type="entry name" value="IPMI_Swivel"/>
    <property type="match status" value="1"/>
</dbReference>
<evidence type="ECO:0000256" key="6">
    <source>
        <dbReference type="ARBA" id="ARBA00011998"/>
    </source>
</evidence>
<evidence type="ECO:0000313" key="14">
    <source>
        <dbReference type="EMBL" id="CAB4690098.1"/>
    </source>
</evidence>
<gene>
    <name evidence="14" type="ORF">UFOPK2399_00648</name>
</gene>
<dbReference type="NCBIfam" id="NF002458">
    <property type="entry name" value="PRK01641.1"/>
    <property type="match status" value="1"/>
</dbReference>
<dbReference type="PANTHER" id="PTHR43345:SF5">
    <property type="entry name" value="3-ISOPROPYLMALATE DEHYDRATASE SMALL SUBUNIT"/>
    <property type="match status" value="1"/>
</dbReference>
<dbReference type="GO" id="GO:0009098">
    <property type="term" value="P:L-leucine biosynthetic process"/>
    <property type="evidence" value="ECO:0007669"/>
    <property type="project" value="UniProtKB-UniPathway"/>
</dbReference>